<dbReference type="GO" id="GO:0140359">
    <property type="term" value="F:ABC-type transporter activity"/>
    <property type="evidence" value="ECO:0007669"/>
    <property type="project" value="InterPro"/>
</dbReference>
<reference evidence="12 13" key="1">
    <citation type="journal article" date="2014" name="Genome Announc.">
        <title>Genome Sequence of a Promising Hydrogen-Producing Facultative Anaerobic Bacterium, Brevundimonas naejangsanensis Strain B1.</title>
        <authorList>
            <person name="Su H."/>
            <person name="Zhang T."/>
            <person name="Bao M."/>
            <person name="Jiang Y."/>
            <person name="Wang Y."/>
            <person name="Tan T."/>
        </authorList>
    </citation>
    <scope>NUCLEOTIDE SEQUENCE [LARGE SCALE GENOMIC DNA]</scope>
    <source>
        <strain evidence="12 13">B1</strain>
    </source>
</reference>
<feature type="transmembrane region" description="Helical" evidence="10">
    <location>
        <begin position="176"/>
        <end position="194"/>
    </location>
</feature>
<feature type="transmembrane region" description="Helical" evidence="10">
    <location>
        <begin position="69"/>
        <end position="89"/>
    </location>
</feature>
<keyword evidence="4" id="KW-1003">Cell membrane</keyword>
<sequence>MFAKAARHLKIVGALMMREMATRFGREGLGFAWIVGEPLLFCFGVMILWSATKPEYEHGVRLIPFVMTGYMSLILIRHLIGALSSALQANLGLLYHRKISPIHIFASRAMIEIGGTTAAFVIVYVILLAIGQVSLPHDYLTLYAGWVLLCWVGVGFALVLAGLAMRYDVFERLIGLISYVLIPLSGAFTMVAWLPPDFQKVLLLIPFVHGVEMVRAGVFNEFTPTYFDVGYALLCGAVFNLLGLAMIAGARDRIAVE</sequence>
<dbReference type="EMBL" id="CP015614">
    <property type="protein sequence ID" value="ANF55772.1"/>
    <property type="molecule type" value="Genomic_DNA"/>
</dbReference>
<protein>
    <submittedName>
        <fullName evidence="12">ABC transporter</fullName>
    </submittedName>
</protein>
<dbReference type="eggNOG" id="COG1682">
    <property type="taxonomic scope" value="Bacteria"/>
</dbReference>
<dbReference type="GO" id="GO:0015920">
    <property type="term" value="P:lipopolysaccharide transport"/>
    <property type="evidence" value="ECO:0007669"/>
    <property type="project" value="TreeGrafter"/>
</dbReference>
<keyword evidence="8" id="KW-0625">Polysaccharide transport</keyword>
<evidence type="ECO:0000256" key="5">
    <source>
        <dbReference type="ARBA" id="ARBA00022597"/>
    </source>
</evidence>
<evidence type="ECO:0000256" key="4">
    <source>
        <dbReference type="ARBA" id="ARBA00022475"/>
    </source>
</evidence>
<dbReference type="AlphaFoldDB" id="A0A172Y9G1"/>
<dbReference type="PANTHER" id="PTHR30413">
    <property type="entry name" value="INNER MEMBRANE TRANSPORT PERMEASE"/>
    <property type="match status" value="1"/>
</dbReference>
<dbReference type="PRINTS" id="PR00164">
    <property type="entry name" value="ABC2TRNSPORT"/>
</dbReference>
<keyword evidence="7 10" id="KW-1133">Transmembrane helix</keyword>
<evidence type="ECO:0000256" key="10">
    <source>
        <dbReference type="SAM" id="Phobius"/>
    </source>
</evidence>
<name>A0A172Y9G1_9CAUL</name>
<evidence type="ECO:0000256" key="8">
    <source>
        <dbReference type="ARBA" id="ARBA00023047"/>
    </source>
</evidence>
<comment type="similarity">
    <text evidence="2">Belongs to the ABC-2 integral membrane protein family.</text>
</comment>
<evidence type="ECO:0000313" key="13">
    <source>
        <dbReference type="Proteomes" id="UP000077603"/>
    </source>
</evidence>
<keyword evidence="5" id="KW-0762">Sugar transport</keyword>
<keyword evidence="3" id="KW-0813">Transport</keyword>
<feature type="domain" description="ABC-2 type transporter transmembrane" evidence="11">
    <location>
        <begin position="13"/>
        <end position="219"/>
    </location>
</feature>
<evidence type="ECO:0000256" key="2">
    <source>
        <dbReference type="ARBA" id="ARBA00007783"/>
    </source>
</evidence>
<dbReference type="PANTHER" id="PTHR30413:SF10">
    <property type="entry name" value="CAPSULE POLYSACCHARIDE EXPORT INNER-MEMBRANE PROTEIN CTRC"/>
    <property type="match status" value="1"/>
</dbReference>
<dbReference type="KEGG" id="bne:DA69_00130"/>
<keyword evidence="6 10" id="KW-0812">Transmembrane</keyword>
<proteinExistence type="inferred from homology"/>
<dbReference type="Proteomes" id="UP000077603">
    <property type="component" value="Chromosome"/>
</dbReference>
<evidence type="ECO:0000313" key="12">
    <source>
        <dbReference type="EMBL" id="ANF55772.1"/>
    </source>
</evidence>
<keyword evidence="13" id="KW-1185">Reference proteome</keyword>
<evidence type="ECO:0000256" key="6">
    <source>
        <dbReference type="ARBA" id="ARBA00022692"/>
    </source>
</evidence>
<dbReference type="GO" id="GO:0015774">
    <property type="term" value="P:polysaccharide transport"/>
    <property type="evidence" value="ECO:0007669"/>
    <property type="project" value="UniProtKB-KW"/>
</dbReference>
<feature type="transmembrane region" description="Helical" evidence="10">
    <location>
        <begin position="28"/>
        <end position="49"/>
    </location>
</feature>
<gene>
    <name evidence="12" type="ORF">DA69_00130</name>
</gene>
<dbReference type="Pfam" id="PF01061">
    <property type="entry name" value="ABC2_membrane"/>
    <property type="match status" value="1"/>
</dbReference>
<evidence type="ECO:0000259" key="11">
    <source>
        <dbReference type="Pfam" id="PF01061"/>
    </source>
</evidence>
<feature type="transmembrane region" description="Helical" evidence="10">
    <location>
        <begin position="143"/>
        <end position="164"/>
    </location>
</feature>
<organism evidence="12 13">
    <name type="scientific">Brevundimonas naejangsanensis</name>
    <dbReference type="NCBI Taxonomy" id="588932"/>
    <lineage>
        <taxon>Bacteria</taxon>
        <taxon>Pseudomonadati</taxon>
        <taxon>Pseudomonadota</taxon>
        <taxon>Alphaproteobacteria</taxon>
        <taxon>Caulobacterales</taxon>
        <taxon>Caulobacteraceae</taxon>
        <taxon>Brevundimonas</taxon>
    </lineage>
</organism>
<dbReference type="InterPro" id="IPR013525">
    <property type="entry name" value="ABC2_TM"/>
</dbReference>
<dbReference type="GO" id="GO:0043190">
    <property type="term" value="C:ATP-binding cassette (ABC) transporter complex"/>
    <property type="evidence" value="ECO:0007669"/>
    <property type="project" value="InterPro"/>
</dbReference>
<evidence type="ECO:0000256" key="1">
    <source>
        <dbReference type="ARBA" id="ARBA00004651"/>
    </source>
</evidence>
<evidence type="ECO:0000256" key="3">
    <source>
        <dbReference type="ARBA" id="ARBA00022448"/>
    </source>
</evidence>
<dbReference type="RefSeq" id="WP_029972766.1">
    <property type="nucleotide sequence ID" value="NZ_CP038027.1"/>
</dbReference>
<dbReference type="STRING" id="588932.DA69_00130"/>
<keyword evidence="9 10" id="KW-0472">Membrane</keyword>
<dbReference type="InterPro" id="IPR000412">
    <property type="entry name" value="ABC_2_transport"/>
</dbReference>
<evidence type="ECO:0000256" key="9">
    <source>
        <dbReference type="ARBA" id="ARBA00023136"/>
    </source>
</evidence>
<comment type="subcellular location">
    <subcellularLocation>
        <location evidence="1">Cell membrane</location>
        <topology evidence="1">Multi-pass membrane protein</topology>
    </subcellularLocation>
</comment>
<feature type="transmembrane region" description="Helical" evidence="10">
    <location>
        <begin position="109"/>
        <end position="131"/>
    </location>
</feature>
<feature type="transmembrane region" description="Helical" evidence="10">
    <location>
        <begin position="229"/>
        <end position="250"/>
    </location>
</feature>
<evidence type="ECO:0000256" key="7">
    <source>
        <dbReference type="ARBA" id="ARBA00022989"/>
    </source>
</evidence>
<accession>A0A172Y9G1</accession>